<keyword evidence="4" id="KW-1133">Transmembrane helix</keyword>
<evidence type="ECO:0000313" key="8">
    <source>
        <dbReference type="Proteomes" id="UP000560081"/>
    </source>
</evidence>
<dbReference type="OrthoDB" id="582337at2"/>
<feature type="domain" description="DUF202" evidence="6">
    <location>
        <begin position="37"/>
        <end position="104"/>
    </location>
</feature>
<protein>
    <submittedName>
        <fullName evidence="7">Putative membrane protein</fullName>
    </submittedName>
</protein>
<evidence type="ECO:0000256" key="1">
    <source>
        <dbReference type="ARBA" id="ARBA00004651"/>
    </source>
</evidence>
<evidence type="ECO:0000259" key="6">
    <source>
        <dbReference type="Pfam" id="PF02656"/>
    </source>
</evidence>
<organism evidence="7 8">
    <name type="scientific">Micrococcus flavus</name>
    <dbReference type="NCBI Taxonomy" id="384602"/>
    <lineage>
        <taxon>Bacteria</taxon>
        <taxon>Bacillati</taxon>
        <taxon>Actinomycetota</taxon>
        <taxon>Actinomycetes</taxon>
        <taxon>Micrococcales</taxon>
        <taxon>Micrococcaceae</taxon>
        <taxon>Micrococcus</taxon>
    </lineage>
</organism>
<dbReference type="InterPro" id="IPR003807">
    <property type="entry name" value="DUF202"/>
</dbReference>
<proteinExistence type="predicted"/>
<dbReference type="PANTHER" id="PTHR34187">
    <property type="entry name" value="FGR18P"/>
    <property type="match status" value="1"/>
</dbReference>
<name>A0A4Y8X1L2_9MICC</name>
<keyword evidence="5" id="KW-0472">Membrane</keyword>
<dbReference type="PANTHER" id="PTHR34187:SF2">
    <property type="entry name" value="DUF202 DOMAIN-CONTAINING PROTEIN"/>
    <property type="match status" value="1"/>
</dbReference>
<reference evidence="7 8" key="1">
    <citation type="submission" date="2020-08" db="EMBL/GenBank/DDBJ databases">
        <title>Sequencing the genomes of 1000 actinobacteria strains.</title>
        <authorList>
            <person name="Klenk H.-P."/>
        </authorList>
    </citation>
    <scope>NUCLEOTIDE SEQUENCE [LARGE SCALE GENOMIC DNA]</scope>
    <source>
        <strain evidence="7 8">DSM 19079</strain>
    </source>
</reference>
<keyword evidence="2" id="KW-1003">Cell membrane</keyword>
<evidence type="ECO:0000256" key="5">
    <source>
        <dbReference type="ARBA" id="ARBA00023136"/>
    </source>
</evidence>
<comment type="caution">
    <text evidence="7">The sequence shown here is derived from an EMBL/GenBank/DDBJ whole genome shotgun (WGS) entry which is preliminary data.</text>
</comment>
<dbReference type="AlphaFoldDB" id="A0A4Y8X1L2"/>
<dbReference type="Proteomes" id="UP000560081">
    <property type="component" value="Unassembled WGS sequence"/>
</dbReference>
<evidence type="ECO:0000256" key="2">
    <source>
        <dbReference type="ARBA" id="ARBA00022475"/>
    </source>
</evidence>
<keyword evidence="3" id="KW-0812">Transmembrane</keyword>
<comment type="subcellular location">
    <subcellularLocation>
        <location evidence="1">Cell membrane</location>
        <topology evidence="1">Multi-pass membrane protein</topology>
    </subcellularLocation>
</comment>
<gene>
    <name evidence="7" type="ORF">BJ976_001755</name>
</gene>
<dbReference type="RefSeq" id="WP_135030016.1">
    <property type="nucleotide sequence ID" value="NZ_BMLA01000002.1"/>
</dbReference>
<evidence type="ECO:0000313" key="7">
    <source>
        <dbReference type="EMBL" id="MBB4883404.1"/>
    </source>
</evidence>
<dbReference type="EMBL" id="JACHMC010000001">
    <property type="protein sequence ID" value="MBB4883404.1"/>
    <property type="molecule type" value="Genomic_DNA"/>
</dbReference>
<dbReference type="InterPro" id="IPR052053">
    <property type="entry name" value="IM_YidH-like"/>
</dbReference>
<dbReference type="Pfam" id="PF02656">
    <property type="entry name" value="DUF202"/>
    <property type="match status" value="1"/>
</dbReference>
<sequence length="140" mass="14769">MIAQSSPGPAGEADADAPVRRPWEDRLLDGGREPDPRFTLANERTFLAWIRTSLALLAGGVAVEAFTGEMFPPTVRLTLSALLLVVGALLALGAGVRWLRVERAMRNARPLPLPLIVPVLAGAVVVGTVVLLAATIARMG</sequence>
<evidence type="ECO:0000256" key="4">
    <source>
        <dbReference type="ARBA" id="ARBA00022989"/>
    </source>
</evidence>
<keyword evidence="8" id="KW-1185">Reference proteome</keyword>
<evidence type="ECO:0000256" key="3">
    <source>
        <dbReference type="ARBA" id="ARBA00022692"/>
    </source>
</evidence>
<accession>A0A4Y8X1L2</accession>
<dbReference type="GO" id="GO:0005886">
    <property type="term" value="C:plasma membrane"/>
    <property type="evidence" value="ECO:0007669"/>
    <property type="project" value="UniProtKB-SubCell"/>
</dbReference>